<accession>A0A330LB21</accession>
<organism evidence="2 3">
    <name type="scientific">Nitrospira lenta</name>
    <dbReference type="NCBI Taxonomy" id="1436998"/>
    <lineage>
        <taxon>Bacteria</taxon>
        <taxon>Pseudomonadati</taxon>
        <taxon>Nitrospirota</taxon>
        <taxon>Nitrospiria</taxon>
        <taxon>Nitrospirales</taxon>
        <taxon>Nitrospiraceae</taxon>
        <taxon>Nitrospira</taxon>
    </lineage>
</organism>
<evidence type="ECO:0000313" key="3">
    <source>
        <dbReference type="Proteomes" id="UP000248168"/>
    </source>
</evidence>
<evidence type="ECO:0000256" key="1">
    <source>
        <dbReference type="SAM" id="MobiDB-lite"/>
    </source>
</evidence>
<keyword evidence="3" id="KW-1185">Reference proteome</keyword>
<dbReference type="Proteomes" id="UP000248168">
    <property type="component" value="Unassembled WGS sequence"/>
</dbReference>
<gene>
    <name evidence="2" type="ORF">NITLEN_100074</name>
</gene>
<sequence length="102" mass="11321">MLASVPASDKTAPAGGAEVSLPHPPKNVTSKIAPAILFSRPMSMFDRPLYSVGKTLSILLLDCPQKQSYGRWPECRAWFFRRGNEPDLARYVRQTTGLDNTQ</sequence>
<feature type="region of interest" description="Disordered" evidence="1">
    <location>
        <begin position="1"/>
        <end position="28"/>
    </location>
</feature>
<protein>
    <submittedName>
        <fullName evidence="2">Uncharacterized protein</fullName>
    </submittedName>
</protein>
<name>A0A330LB21_9BACT</name>
<reference evidence="3" key="1">
    <citation type="submission" date="2018-04" db="EMBL/GenBank/DDBJ databases">
        <authorList>
            <person name="Lucker S."/>
            <person name="Sakoula D."/>
        </authorList>
    </citation>
    <scope>NUCLEOTIDE SEQUENCE [LARGE SCALE GENOMIC DNA]</scope>
</reference>
<proteinExistence type="predicted"/>
<dbReference type="AlphaFoldDB" id="A0A330LB21"/>
<dbReference type="InParanoid" id="A0A330LB21"/>
<dbReference type="EMBL" id="OUNR01000002">
    <property type="protein sequence ID" value="SPP64204.1"/>
    <property type="molecule type" value="Genomic_DNA"/>
</dbReference>
<evidence type="ECO:0000313" key="2">
    <source>
        <dbReference type="EMBL" id="SPP64204.1"/>
    </source>
</evidence>